<dbReference type="Gene3D" id="3.30.420.10">
    <property type="entry name" value="Ribonuclease H-like superfamily/Ribonuclease H"/>
    <property type="match status" value="1"/>
</dbReference>
<organism evidence="4 5">
    <name type="scientific">Vitis vinifera</name>
    <name type="common">Grape</name>
    <dbReference type="NCBI Taxonomy" id="29760"/>
    <lineage>
        <taxon>Eukaryota</taxon>
        <taxon>Viridiplantae</taxon>
        <taxon>Streptophyta</taxon>
        <taxon>Embryophyta</taxon>
        <taxon>Tracheophyta</taxon>
        <taxon>Spermatophyta</taxon>
        <taxon>Magnoliopsida</taxon>
        <taxon>eudicotyledons</taxon>
        <taxon>Gunneridae</taxon>
        <taxon>Pentapetalae</taxon>
        <taxon>rosids</taxon>
        <taxon>Vitales</taxon>
        <taxon>Vitaceae</taxon>
        <taxon>Viteae</taxon>
        <taxon>Vitis</taxon>
    </lineage>
</organism>
<comment type="caution">
    <text evidence="4">The sequence shown here is derived from an EMBL/GenBank/DDBJ whole genome shotgun (WGS) entry which is preliminary data.</text>
</comment>
<gene>
    <name evidence="4" type="primary">POLX_2565</name>
    <name evidence="4" type="ORF">CK203_092806</name>
</gene>
<dbReference type="Gene3D" id="4.10.60.10">
    <property type="entry name" value="Zinc finger, CCHC-type"/>
    <property type="match status" value="5"/>
</dbReference>
<dbReference type="PANTHER" id="PTHR47103">
    <property type="entry name" value="DNA-BINDING PROTEIN"/>
    <property type="match status" value="1"/>
</dbReference>
<feature type="region of interest" description="Disordered" evidence="2">
    <location>
        <begin position="426"/>
        <end position="449"/>
    </location>
</feature>
<sequence length="785" mass="87349">MVRCMLSNSSLLEFLWGEALRTAAYFLNQVPSKSVPKTPYELWSGKKPSLYHFHVWGCKAEVRPYNPQSKKLDPKTISGFFVGYCIGSRGSRFYCPSHTTRIIELDRVVYFEDVSSVDERSSDILLASNDPDLLIETKHMLSTHFDMKDLGEASYVLGIKILRDRGDKFSKAQCPQNDDEREEMKTIPYSSVVGSLMYAQVCTRPDIAFVVGMLGRYLSNPGSQHWKAAKKVLRYLQGTKDLMLTYQRTSLLDVVGFCDADFAGYIDDKKSTTGYIFMMAGGAVSWKSVKQTLTASSTMEAEYVACYEACCHAMWMRNIISALGVVDSISRPLKLFCDNSAAVAFSKNTRSISRSKHIDVKFYFVKEKVAESLIDIEHMSTKKQAADTFGGSELAIPGPESVVFYLSFCHIFEKVYLQVSNMTLDRSRSPPRAKKLRSSDSASYRDAPYPRDRRVHRQDYLCNKCKRPGHFARDCPNVTVCNNCGLPGHIAAECNSTTMCWNCKESGHLASQCPNDPVCHMCGKMGHLARDCSSPGLPAHDARLCNNCYKPGHIAADCTNEKACNNCRKTGHLTRDCLNEPVCNICNISGHVARQCPKSRLVPETGGPFRDITCHNCGQPGHISRDCVSIVVCNNCGGRGHQSFECLQSECLTMLRAGLGYGRSGYFESASQMPLRGTHLSGSRAESVLRAPHPMLSSWPPGKILLQWLMSVEVQSGLWLRLHERAGQLNQVSSYSVHNPAEGSARALDSSYQIDGTGCAGFGIIDWAHDSVHETMRTAWLELRS</sequence>
<dbReference type="Proteomes" id="UP000288805">
    <property type="component" value="Unassembled WGS sequence"/>
</dbReference>
<dbReference type="InterPro" id="IPR036397">
    <property type="entry name" value="RNaseH_sf"/>
</dbReference>
<evidence type="ECO:0000313" key="5">
    <source>
        <dbReference type="Proteomes" id="UP000288805"/>
    </source>
</evidence>
<evidence type="ECO:0000256" key="1">
    <source>
        <dbReference type="PROSITE-ProRule" id="PRU00047"/>
    </source>
</evidence>
<evidence type="ECO:0000256" key="2">
    <source>
        <dbReference type="SAM" id="MobiDB-lite"/>
    </source>
</evidence>
<dbReference type="InterPro" id="IPR043502">
    <property type="entry name" value="DNA/RNA_pol_sf"/>
</dbReference>
<keyword evidence="1" id="KW-0863">Zinc-finger</keyword>
<evidence type="ECO:0000313" key="4">
    <source>
        <dbReference type="EMBL" id="RVW49542.1"/>
    </source>
</evidence>
<dbReference type="GO" id="GO:0003676">
    <property type="term" value="F:nucleic acid binding"/>
    <property type="evidence" value="ECO:0007669"/>
    <property type="project" value="InterPro"/>
</dbReference>
<feature type="domain" description="CCHC-type" evidence="3">
    <location>
        <begin position="519"/>
        <end position="532"/>
    </location>
</feature>
<dbReference type="CDD" id="cd09272">
    <property type="entry name" value="RNase_HI_RT_Ty1"/>
    <property type="match status" value="1"/>
</dbReference>
<feature type="domain" description="CCHC-type" evidence="3">
    <location>
        <begin position="481"/>
        <end position="494"/>
    </location>
</feature>
<feature type="domain" description="CCHC-type" evidence="3">
    <location>
        <begin position="564"/>
        <end position="577"/>
    </location>
</feature>
<dbReference type="InterPro" id="IPR036875">
    <property type="entry name" value="Znf_CCHC_sf"/>
</dbReference>
<dbReference type="PANTHER" id="PTHR47103:SF5">
    <property type="entry name" value="DNA-BINDING PROTEIN HEXBP-LIKE"/>
    <property type="match status" value="1"/>
</dbReference>
<proteinExistence type="predicted"/>
<dbReference type="AlphaFoldDB" id="A0A438EPC8"/>
<dbReference type="InterPro" id="IPR001878">
    <property type="entry name" value="Znf_CCHC"/>
</dbReference>
<feature type="domain" description="CCHC-type" evidence="3">
    <location>
        <begin position="583"/>
        <end position="598"/>
    </location>
</feature>
<dbReference type="GO" id="GO:0008270">
    <property type="term" value="F:zinc ion binding"/>
    <property type="evidence" value="ECO:0007669"/>
    <property type="project" value="UniProtKB-KW"/>
</dbReference>
<feature type="domain" description="CCHC-type" evidence="3">
    <location>
        <begin position="500"/>
        <end position="515"/>
    </location>
</feature>
<feature type="domain" description="CCHC-type" evidence="3">
    <location>
        <begin position="462"/>
        <end position="477"/>
    </location>
</feature>
<feature type="domain" description="CCHC-type" evidence="3">
    <location>
        <begin position="614"/>
        <end position="627"/>
    </location>
</feature>
<dbReference type="EMBL" id="QGNW01001225">
    <property type="protein sequence ID" value="RVW49542.1"/>
    <property type="molecule type" value="Genomic_DNA"/>
</dbReference>
<dbReference type="SUPFAM" id="SSF57756">
    <property type="entry name" value="Retrovirus zinc finger-like domains"/>
    <property type="match status" value="4"/>
</dbReference>
<dbReference type="SUPFAM" id="SSF56672">
    <property type="entry name" value="DNA/RNA polymerases"/>
    <property type="match status" value="1"/>
</dbReference>
<name>A0A438EPC8_VITVI</name>
<keyword evidence="1" id="KW-0479">Metal-binding</keyword>
<feature type="domain" description="CCHC-type" evidence="3">
    <location>
        <begin position="545"/>
        <end position="560"/>
    </location>
</feature>
<dbReference type="Pfam" id="PF25597">
    <property type="entry name" value="SH3_retrovirus"/>
    <property type="match status" value="1"/>
</dbReference>
<reference evidence="4 5" key="1">
    <citation type="journal article" date="2018" name="PLoS Genet.">
        <title>Population sequencing reveals clonal diversity and ancestral inbreeding in the grapevine cultivar Chardonnay.</title>
        <authorList>
            <person name="Roach M.J."/>
            <person name="Johnson D.L."/>
            <person name="Bohlmann J."/>
            <person name="van Vuuren H.J."/>
            <person name="Jones S.J."/>
            <person name="Pretorius I.S."/>
            <person name="Schmidt S.A."/>
            <person name="Borneman A.R."/>
        </authorList>
    </citation>
    <scope>NUCLEOTIDE SEQUENCE [LARGE SCALE GENOMIC DNA]</scope>
    <source>
        <strain evidence="5">cv. Chardonnay</strain>
        <tissue evidence="4">Leaf</tissue>
    </source>
</reference>
<dbReference type="PROSITE" id="PS50158">
    <property type="entry name" value="ZF_CCHC"/>
    <property type="match status" value="8"/>
</dbReference>
<keyword evidence="1" id="KW-0862">Zinc</keyword>
<protein>
    <submittedName>
        <fullName evidence="4">Retrovirus-related Pol polyprotein from transposon TNT 1-94</fullName>
    </submittedName>
</protein>
<dbReference type="SMART" id="SM00343">
    <property type="entry name" value="ZnF_C2HC"/>
    <property type="match status" value="9"/>
</dbReference>
<dbReference type="Pfam" id="PF00098">
    <property type="entry name" value="zf-CCHC"/>
    <property type="match status" value="8"/>
</dbReference>
<dbReference type="InterPro" id="IPR057670">
    <property type="entry name" value="SH3_retrovirus"/>
</dbReference>
<accession>A0A438EPC8</accession>
<evidence type="ECO:0000259" key="3">
    <source>
        <dbReference type="PROSITE" id="PS50158"/>
    </source>
</evidence>